<proteinExistence type="predicted"/>
<protein>
    <submittedName>
        <fullName evidence="1">Uncharacterized protein</fullName>
    </submittedName>
</protein>
<gene>
    <name evidence="1" type="ORF">VNO78_25209</name>
</gene>
<dbReference type="EMBL" id="JAYMYS010000006">
    <property type="protein sequence ID" value="KAK7389912.1"/>
    <property type="molecule type" value="Genomic_DNA"/>
</dbReference>
<name>A0AAN9S653_PSOTE</name>
<sequence length="72" mass="8264">MKLRNYPNRAFWFCSSLVFKPDRDAERNLKEVRLSSPSAVSAINVNVAVCGPYRRYRWCVAVGPLMFVLALL</sequence>
<dbReference type="AlphaFoldDB" id="A0AAN9S653"/>
<evidence type="ECO:0000313" key="1">
    <source>
        <dbReference type="EMBL" id="KAK7389912.1"/>
    </source>
</evidence>
<accession>A0AAN9S653</accession>
<reference evidence="1 2" key="1">
    <citation type="submission" date="2024-01" db="EMBL/GenBank/DDBJ databases">
        <title>The genomes of 5 underutilized Papilionoideae crops provide insights into root nodulation and disease resistanc.</title>
        <authorList>
            <person name="Jiang F."/>
        </authorList>
    </citation>
    <scope>NUCLEOTIDE SEQUENCE [LARGE SCALE GENOMIC DNA]</scope>
    <source>
        <strain evidence="1">DUOXIRENSHENG_FW03</strain>
        <tissue evidence="1">Leaves</tissue>
    </source>
</reference>
<organism evidence="1 2">
    <name type="scientific">Psophocarpus tetragonolobus</name>
    <name type="common">Winged bean</name>
    <name type="synonym">Dolichos tetragonolobus</name>
    <dbReference type="NCBI Taxonomy" id="3891"/>
    <lineage>
        <taxon>Eukaryota</taxon>
        <taxon>Viridiplantae</taxon>
        <taxon>Streptophyta</taxon>
        <taxon>Embryophyta</taxon>
        <taxon>Tracheophyta</taxon>
        <taxon>Spermatophyta</taxon>
        <taxon>Magnoliopsida</taxon>
        <taxon>eudicotyledons</taxon>
        <taxon>Gunneridae</taxon>
        <taxon>Pentapetalae</taxon>
        <taxon>rosids</taxon>
        <taxon>fabids</taxon>
        <taxon>Fabales</taxon>
        <taxon>Fabaceae</taxon>
        <taxon>Papilionoideae</taxon>
        <taxon>50 kb inversion clade</taxon>
        <taxon>NPAAA clade</taxon>
        <taxon>indigoferoid/millettioid clade</taxon>
        <taxon>Phaseoleae</taxon>
        <taxon>Psophocarpus</taxon>
    </lineage>
</organism>
<keyword evidence="2" id="KW-1185">Reference proteome</keyword>
<evidence type="ECO:0000313" key="2">
    <source>
        <dbReference type="Proteomes" id="UP001386955"/>
    </source>
</evidence>
<dbReference type="Proteomes" id="UP001386955">
    <property type="component" value="Unassembled WGS sequence"/>
</dbReference>
<comment type="caution">
    <text evidence="1">The sequence shown here is derived from an EMBL/GenBank/DDBJ whole genome shotgun (WGS) entry which is preliminary data.</text>
</comment>